<feature type="domain" description="Phosphoadenosine phosphosulphate reductase" evidence="13">
    <location>
        <begin position="140"/>
        <end position="297"/>
    </location>
</feature>
<evidence type="ECO:0000313" key="14">
    <source>
        <dbReference type="Proteomes" id="UP000035680"/>
    </source>
</evidence>
<proteinExistence type="predicted"/>
<keyword evidence="8" id="KW-0274">FAD</keyword>
<evidence type="ECO:0000256" key="5">
    <source>
        <dbReference type="ARBA" id="ARBA00022679"/>
    </source>
</evidence>
<keyword evidence="7" id="KW-0547">Nucleotide-binding</keyword>
<evidence type="ECO:0000256" key="3">
    <source>
        <dbReference type="ARBA" id="ARBA00022630"/>
    </source>
</evidence>
<evidence type="ECO:0000256" key="7">
    <source>
        <dbReference type="ARBA" id="ARBA00022741"/>
    </source>
</evidence>
<evidence type="ECO:0000256" key="11">
    <source>
        <dbReference type="ARBA" id="ARBA00031871"/>
    </source>
</evidence>
<dbReference type="EC" id="2.7.7.2" evidence="2"/>
<dbReference type="InterPro" id="IPR014729">
    <property type="entry name" value="Rossmann-like_a/b/a_fold"/>
</dbReference>
<sequence>MKSDKNGKVASLLRRFYFENKNNFVEEYLTRNLNTLLKKYPGIKFSVHSNFSSLNGNLLAVTVESSDSNISCFEDACKLFYEANKEFILSPVDITSNDILNMEYFISTLTDEEYDEKLKKKILKSFQDIFYILSLYSTSQIFISFNGGKDSTLALHLYSLCLKSKYPTSKISIDAFIHRTPEEFSEIEPFIDKVCPLYNIRKHVYNLSIKESLSEMKKEFPSIFPIIMGTRHMDPTGKYMKSSICETDSDWPKLLRVCPIFDWNYHEVWRVIKTLNIPYCCLYDEGYTSLGEKRSTAKNEELVKKENGNIIGYLPAYKLKNCESERVNRKIN</sequence>
<dbReference type="CDD" id="cd23948">
    <property type="entry name" value="FAD_synthase"/>
    <property type="match status" value="1"/>
</dbReference>
<dbReference type="InterPro" id="IPR002500">
    <property type="entry name" value="PAPS_reduct_dom"/>
</dbReference>
<evidence type="ECO:0000256" key="8">
    <source>
        <dbReference type="ARBA" id="ARBA00022827"/>
    </source>
</evidence>
<name>A0A0K0FKX6_STRVS</name>
<dbReference type="Proteomes" id="UP000035680">
    <property type="component" value="Unassembled WGS sequence"/>
</dbReference>
<comment type="pathway">
    <text evidence="1">Cofactor biosynthesis; FAD biosynthesis; FAD from FMN: step 1/1.</text>
</comment>
<keyword evidence="5" id="KW-0808">Transferase</keyword>
<evidence type="ECO:0000256" key="6">
    <source>
        <dbReference type="ARBA" id="ARBA00022695"/>
    </source>
</evidence>
<evidence type="ECO:0000256" key="2">
    <source>
        <dbReference type="ARBA" id="ARBA00012393"/>
    </source>
</evidence>
<evidence type="ECO:0000256" key="1">
    <source>
        <dbReference type="ARBA" id="ARBA00004726"/>
    </source>
</evidence>
<dbReference type="STRING" id="75913.A0A0K0FKX6"/>
<dbReference type="Gene3D" id="3.40.50.620">
    <property type="entry name" value="HUPs"/>
    <property type="match status" value="1"/>
</dbReference>
<evidence type="ECO:0000256" key="4">
    <source>
        <dbReference type="ARBA" id="ARBA00022643"/>
    </source>
</evidence>
<evidence type="ECO:0000256" key="12">
    <source>
        <dbReference type="ARBA" id="ARBA00049494"/>
    </source>
</evidence>
<keyword evidence="9" id="KW-0067">ATP-binding</keyword>
<evidence type="ECO:0000256" key="9">
    <source>
        <dbReference type="ARBA" id="ARBA00022840"/>
    </source>
</evidence>
<evidence type="ECO:0000259" key="13">
    <source>
        <dbReference type="Pfam" id="PF01507"/>
    </source>
</evidence>
<accession>A0A0K0FKX6</accession>
<dbReference type="PANTHER" id="PTHR23293:SF9">
    <property type="entry name" value="FAD SYNTHASE"/>
    <property type="match status" value="1"/>
</dbReference>
<dbReference type="SUPFAM" id="SSF52402">
    <property type="entry name" value="Adenine nucleotide alpha hydrolases-like"/>
    <property type="match status" value="1"/>
</dbReference>
<keyword evidence="4" id="KW-0288">FMN</keyword>
<keyword evidence="14" id="KW-1185">Reference proteome</keyword>
<keyword evidence="6" id="KW-0548">Nucleotidyltransferase</keyword>
<evidence type="ECO:0000256" key="10">
    <source>
        <dbReference type="ARBA" id="ARBA00031145"/>
    </source>
</evidence>
<dbReference type="Pfam" id="PF01507">
    <property type="entry name" value="PAPS_reduct"/>
    <property type="match status" value="1"/>
</dbReference>
<dbReference type="GO" id="GO:0005524">
    <property type="term" value="F:ATP binding"/>
    <property type="evidence" value="ECO:0007669"/>
    <property type="project" value="UniProtKB-KW"/>
</dbReference>
<reference evidence="14" key="1">
    <citation type="submission" date="2014-07" db="EMBL/GenBank/DDBJ databases">
        <authorList>
            <person name="Martin A.A"/>
            <person name="De Silva N."/>
        </authorList>
    </citation>
    <scope>NUCLEOTIDE SEQUENCE</scope>
</reference>
<dbReference type="GO" id="GO:0006747">
    <property type="term" value="P:FAD biosynthetic process"/>
    <property type="evidence" value="ECO:0007669"/>
    <property type="project" value="TreeGrafter"/>
</dbReference>
<dbReference type="GO" id="GO:0003919">
    <property type="term" value="F:FMN adenylyltransferase activity"/>
    <property type="evidence" value="ECO:0007669"/>
    <property type="project" value="UniProtKB-EC"/>
</dbReference>
<comment type="catalytic activity">
    <reaction evidence="12">
        <text>FMN + ATP + H(+) = FAD + diphosphate</text>
        <dbReference type="Rhea" id="RHEA:17237"/>
        <dbReference type="ChEBI" id="CHEBI:15378"/>
        <dbReference type="ChEBI" id="CHEBI:30616"/>
        <dbReference type="ChEBI" id="CHEBI:33019"/>
        <dbReference type="ChEBI" id="CHEBI:57692"/>
        <dbReference type="ChEBI" id="CHEBI:58210"/>
        <dbReference type="EC" id="2.7.7.2"/>
    </reaction>
</comment>
<organism evidence="14 15">
    <name type="scientific">Strongyloides venezuelensis</name>
    <name type="common">Threadworm</name>
    <dbReference type="NCBI Taxonomy" id="75913"/>
    <lineage>
        <taxon>Eukaryota</taxon>
        <taxon>Metazoa</taxon>
        <taxon>Ecdysozoa</taxon>
        <taxon>Nematoda</taxon>
        <taxon>Chromadorea</taxon>
        <taxon>Rhabditida</taxon>
        <taxon>Tylenchina</taxon>
        <taxon>Panagrolaimomorpha</taxon>
        <taxon>Strongyloidoidea</taxon>
        <taxon>Strongyloididae</taxon>
        <taxon>Strongyloides</taxon>
    </lineage>
</organism>
<dbReference type="PANTHER" id="PTHR23293">
    <property type="entry name" value="FAD SYNTHETASE-RELATED FMN ADENYLYLTRANSFERASE"/>
    <property type="match status" value="1"/>
</dbReference>
<protein>
    <recommendedName>
        <fullName evidence="2">FAD synthase</fullName>
        <ecNumber evidence="2">2.7.7.2</ecNumber>
    </recommendedName>
    <alternativeName>
        <fullName evidence="10">FAD pyrophosphorylase</fullName>
    </alternativeName>
    <alternativeName>
        <fullName evidence="11">FMN adenylyltransferase</fullName>
    </alternativeName>
</protein>
<reference evidence="15" key="2">
    <citation type="submission" date="2015-08" db="UniProtKB">
        <authorList>
            <consortium name="WormBaseParasite"/>
        </authorList>
    </citation>
    <scope>IDENTIFICATION</scope>
</reference>
<evidence type="ECO:0000313" key="15">
    <source>
        <dbReference type="WBParaSite" id="SVE_0969000.1"/>
    </source>
</evidence>
<dbReference type="AlphaFoldDB" id="A0A0K0FKX6"/>
<dbReference type="WBParaSite" id="SVE_0969000.1">
    <property type="protein sequence ID" value="SVE_0969000.1"/>
    <property type="gene ID" value="SVE_0969000"/>
</dbReference>
<keyword evidence="3" id="KW-0285">Flavoprotein</keyword>